<dbReference type="EMBL" id="JAURVH010001523">
    <property type="protein sequence ID" value="KAK5921347.1"/>
    <property type="molecule type" value="Genomic_DNA"/>
</dbReference>
<sequence length="66" mass="7327">MERKKGGWLADWIQLNQERNVGLGGKQNSSRLALKLQSDLLPLRLSPDSSHSLCTRLMVSVVLAPL</sequence>
<protein>
    <submittedName>
        <fullName evidence="1">Uncharacterized protein</fullName>
    </submittedName>
</protein>
<gene>
    <name evidence="1" type="ORF">CgunFtcFv8_025062</name>
</gene>
<evidence type="ECO:0000313" key="2">
    <source>
        <dbReference type="Proteomes" id="UP001331515"/>
    </source>
</evidence>
<name>A0AAN8DFN3_CHAGU</name>
<organism evidence="1 2">
    <name type="scientific">Champsocephalus gunnari</name>
    <name type="common">Mackerel icefish</name>
    <dbReference type="NCBI Taxonomy" id="52237"/>
    <lineage>
        <taxon>Eukaryota</taxon>
        <taxon>Metazoa</taxon>
        <taxon>Chordata</taxon>
        <taxon>Craniata</taxon>
        <taxon>Vertebrata</taxon>
        <taxon>Euteleostomi</taxon>
        <taxon>Actinopterygii</taxon>
        <taxon>Neopterygii</taxon>
        <taxon>Teleostei</taxon>
        <taxon>Neoteleostei</taxon>
        <taxon>Acanthomorphata</taxon>
        <taxon>Eupercaria</taxon>
        <taxon>Perciformes</taxon>
        <taxon>Notothenioidei</taxon>
        <taxon>Channichthyidae</taxon>
        <taxon>Champsocephalus</taxon>
    </lineage>
</organism>
<accession>A0AAN8DFN3</accession>
<comment type="caution">
    <text evidence="1">The sequence shown here is derived from an EMBL/GenBank/DDBJ whole genome shotgun (WGS) entry which is preliminary data.</text>
</comment>
<keyword evidence="2" id="KW-1185">Reference proteome</keyword>
<dbReference type="AlphaFoldDB" id="A0AAN8DFN3"/>
<proteinExistence type="predicted"/>
<dbReference type="Proteomes" id="UP001331515">
    <property type="component" value="Unassembled WGS sequence"/>
</dbReference>
<reference evidence="1 2" key="1">
    <citation type="journal article" date="2023" name="Mol. Biol. Evol.">
        <title>Genomics of Secondarily Temperate Adaptation in the Only Non-Antarctic Icefish.</title>
        <authorList>
            <person name="Rivera-Colon A.G."/>
            <person name="Rayamajhi N."/>
            <person name="Minhas B.F."/>
            <person name="Madrigal G."/>
            <person name="Bilyk K.T."/>
            <person name="Yoon V."/>
            <person name="Hune M."/>
            <person name="Gregory S."/>
            <person name="Cheng C.H.C."/>
            <person name="Catchen J.M."/>
        </authorList>
    </citation>
    <scope>NUCLEOTIDE SEQUENCE [LARGE SCALE GENOMIC DNA]</scope>
    <source>
        <tissue evidence="1">White muscle</tissue>
    </source>
</reference>
<evidence type="ECO:0000313" key="1">
    <source>
        <dbReference type="EMBL" id="KAK5921347.1"/>
    </source>
</evidence>